<dbReference type="InterPro" id="IPR036938">
    <property type="entry name" value="PAP2/HPO_sf"/>
</dbReference>
<evidence type="ECO:0000256" key="1">
    <source>
        <dbReference type="SAM" id="SignalP"/>
    </source>
</evidence>
<dbReference type="RefSeq" id="WP_285605885.1">
    <property type="nucleotide sequence ID" value="NZ_BSDC01000001.1"/>
</dbReference>
<dbReference type="SMART" id="SM00014">
    <property type="entry name" value="acidPPc"/>
    <property type="match status" value="1"/>
</dbReference>
<protein>
    <recommendedName>
        <fullName evidence="2">Phosphatidic acid phosphatase type 2/haloperoxidase domain-containing protein</fullName>
    </recommendedName>
</protein>
<evidence type="ECO:0000259" key="2">
    <source>
        <dbReference type="SMART" id="SM00014"/>
    </source>
</evidence>
<comment type="caution">
    <text evidence="3">The sequence shown here is derived from an EMBL/GenBank/DDBJ whole genome shotgun (WGS) entry which is preliminary data.</text>
</comment>
<evidence type="ECO:0000313" key="3">
    <source>
        <dbReference type="EMBL" id="GLH65794.1"/>
    </source>
</evidence>
<organism evidence="3 4">
    <name type="scientific">Geothrix edaphica</name>
    <dbReference type="NCBI Taxonomy" id="2927976"/>
    <lineage>
        <taxon>Bacteria</taxon>
        <taxon>Pseudomonadati</taxon>
        <taxon>Acidobacteriota</taxon>
        <taxon>Holophagae</taxon>
        <taxon>Holophagales</taxon>
        <taxon>Holophagaceae</taxon>
        <taxon>Geothrix</taxon>
    </lineage>
</organism>
<dbReference type="SUPFAM" id="SSF48317">
    <property type="entry name" value="Acid phosphatase/Vanadium-dependent haloperoxidase"/>
    <property type="match status" value="1"/>
</dbReference>
<dbReference type="EMBL" id="BSDC01000001">
    <property type="protein sequence ID" value="GLH65794.1"/>
    <property type="molecule type" value="Genomic_DNA"/>
</dbReference>
<feature type="chain" id="PRO_5047205527" description="Phosphatidic acid phosphatase type 2/haloperoxidase domain-containing protein" evidence="1">
    <location>
        <begin position="22"/>
        <end position="286"/>
    </location>
</feature>
<reference evidence="3" key="1">
    <citation type="journal article" date="2023" name="Antonie Van Leeuwenhoek">
        <title>Mesoterricola silvestris gen. nov., sp. nov., Mesoterricola sediminis sp. nov., Geothrix oryzae sp. nov., Geothrix edaphica sp. nov., Geothrix rubra sp. nov., and Geothrix limicola sp. nov., six novel members of Acidobacteriota isolated from soils.</title>
        <authorList>
            <person name="Itoh H."/>
            <person name="Sugisawa Y."/>
            <person name="Mise K."/>
            <person name="Xu Z."/>
            <person name="Kuniyasu M."/>
            <person name="Ushijima N."/>
            <person name="Kawano K."/>
            <person name="Kobayashi E."/>
            <person name="Shiratori Y."/>
            <person name="Masuda Y."/>
            <person name="Senoo K."/>
        </authorList>
    </citation>
    <scope>NUCLEOTIDE SEQUENCE</scope>
    <source>
        <strain evidence="3">Red802</strain>
    </source>
</reference>
<dbReference type="InterPro" id="IPR000326">
    <property type="entry name" value="PAP2/HPO"/>
</dbReference>
<feature type="signal peptide" evidence="1">
    <location>
        <begin position="1"/>
        <end position="21"/>
    </location>
</feature>
<accession>A0ABQ5PUF5</accession>
<keyword evidence="4" id="KW-1185">Reference proteome</keyword>
<name>A0ABQ5PUF5_9BACT</name>
<sequence length="286" mass="30550">MICNFPLGLALLALVFLPLRGQEGVPPEPRAEEKDKPSEVATTGISAVPKILWDDTFFILKSPSRWDRQDWLHAGEGFAVVLGTALLLDTRARDESQRHRGTETDRVAKQIQHFGTSYAFLAVGGFWVYGKLAGASNAVDTALDAAEASFISGAVLSPLLKTAVGRSRPSDGQGAFHFKPFGGGVSSPSGHTTEAFTLARVITEHYPQAWVQGLTYGIAALVGASRIQQNAHFASDVVSGALLGTLVGRTVVRRNQKRREGPSKVAVSINASFGTGYQGATLSVRF</sequence>
<feature type="domain" description="Phosphatidic acid phosphatase type 2/haloperoxidase" evidence="2">
    <location>
        <begin position="142"/>
        <end position="252"/>
    </location>
</feature>
<dbReference type="Gene3D" id="1.20.144.10">
    <property type="entry name" value="Phosphatidic acid phosphatase type 2/haloperoxidase"/>
    <property type="match status" value="1"/>
</dbReference>
<gene>
    <name evidence="3" type="ORF">GETHED_01580</name>
</gene>
<dbReference type="Proteomes" id="UP001165044">
    <property type="component" value="Unassembled WGS sequence"/>
</dbReference>
<keyword evidence="1" id="KW-0732">Signal</keyword>
<evidence type="ECO:0000313" key="4">
    <source>
        <dbReference type="Proteomes" id="UP001165044"/>
    </source>
</evidence>
<proteinExistence type="predicted"/>
<dbReference type="Pfam" id="PF01569">
    <property type="entry name" value="PAP2"/>
    <property type="match status" value="1"/>
</dbReference>